<keyword evidence="1" id="KW-0732">Signal</keyword>
<sequence length="113" mass="12929">MLAMLLASLICAFVLLCLFVPSVRMSIMAVDESLDAHEAGLALVAARKPFRESGPPQNMAQLIMLRHKMHQSNTRRRKSVTHMRQSSRTYSIIPTRPKASWMRFRKTFGAQYH</sequence>
<accession>A0A0C3FHN7</accession>
<reference evidence="2 3" key="1">
    <citation type="submission" date="2014-04" db="EMBL/GenBank/DDBJ databases">
        <authorList>
            <consortium name="DOE Joint Genome Institute"/>
            <person name="Kuo A."/>
            <person name="Tarkka M."/>
            <person name="Buscot F."/>
            <person name="Kohler A."/>
            <person name="Nagy L.G."/>
            <person name="Floudas D."/>
            <person name="Copeland A."/>
            <person name="Barry K.W."/>
            <person name="Cichocki N."/>
            <person name="Veneault-Fourrey C."/>
            <person name="LaButti K."/>
            <person name="Lindquist E.A."/>
            <person name="Lipzen A."/>
            <person name="Lundell T."/>
            <person name="Morin E."/>
            <person name="Murat C."/>
            <person name="Sun H."/>
            <person name="Tunlid A."/>
            <person name="Henrissat B."/>
            <person name="Grigoriev I.V."/>
            <person name="Hibbett D.S."/>
            <person name="Martin F."/>
            <person name="Nordberg H.P."/>
            <person name="Cantor M.N."/>
            <person name="Hua S.X."/>
        </authorList>
    </citation>
    <scope>NUCLEOTIDE SEQUENCE [LARGE SCALE GENOMIC DNA]</scope>
    <source>
        <strain evidence="2 3">F 1598</strain>
    </source>
</reference>
<feature type="chain" id="PRO_5002164254" description="Secreted protein" evidence="1">
    <location>
        <begin position="26"/>
        <end position="113"/>
    </location>
</feature>
<dbReference type="Proteomes" id="UP000054166">
    <property type="component" value="Unassembled WGS sequence"/>
</dbReference>
<dbReference type="HOGENOM" id="CLU_169791_0_0_1"/>
<evidence type="ECO:0008006" key="4">
    <source>
        <dbReference type="Google" id="ProtNLM"/>
    </source>
</evidence>
<name>A0A0C3FHN7_PILCF</name>
<protein>
    <recommendedName>
        <fullName evidence="4">Secreted protein</fullName>
    </recommendedName>
</protein>
<feature type="signal peptide" evidence="1">
    <location>
        <begin position="1"/>
        <end position="25"/>
    </location>
</feature>
<dbReference type="AlphaFoldDB" id="A0A0C3FHN7"/>
<dbReference type="InParanoid" id="A0A0C3FHN7"/>
<dbReference type="EMBL" id="KN832989">
    <property type="protein sequence ID" value="KIM83920.1"/>
    <property type="molecule type" value="Genomic_DNA"/>
</dbReference>
<evidence type="ECO:0000313" key="3">
    <source>
        <dbReference type="Proteomes" id="UP000054166"/>
    </source>
</evidence>
<reference evidence="3" key="2">
    <citation type="submission" date="2015-01" db="EMBL/GenBank/DDBJ databases">
        <title>Evolutionary Origins and Diversification of the Mycorrhizal Mutualists.</title>
        <authorList>
            <consortium name="DOE Joint Genome Institute"/>
            <consortium name="Mycorrhizal Genomics Consortium"/>
            <person name="Kohler A."/>
            <person name="Kuo A."/>
            <person name="Nagy L.G."/>
            <person name="Floudas D."/>
            <person name="Copeland A."/>
            <person name="Barry K.W."/>
            <person name="Cichocki N."/>
            <person name="Veneault-Fourrey C."/>
            <person name="LaButti K."/>
            <person name="Lindquist E.A."/>
            <person name="Lipzen A."/>
            <person name="Lundell T."/>
            <person name="Morin E."/>
            <person name="Murat C."/>
            <person name="Riley R."/>
            <person name="Ohm R."/>
            <person name="Sun H."/>
            <person name="Tunlid A."/>
            <person name="Henrissat B."/>
            <person name="Grigoriev I.V."/>
            <person name="Hibbett D.S."/>
            <person name="Martin F."/>
        </authorList>
    </citation>
    <scope>NUCLEOTIDE SEQUENCE [LARGE SCALE GENOMIC DNA]</scope>
    <source>
        <strain evidence="3">F 1598</strain>
    </source>
</reference>
<gene>
    <name evidence="2" type="ORF">PILCRDRAFT_68991</name>
</gene>
<dbReference type="STRING" id="765440.A0A0C3FHN7"/>
<evidence type="ECO:0000256" key="1">
    <source>
        <dbReference type="SAM" id="SignalP"/>
    </source>
</evidence>
<keyword evidence="3" id="KW-1185">Reference proteome</keyword>
<evidence type="ECO:0000313" key="2">
    <source>
        <dbReference type="EMBL" id="KIM83920.1"/>
    </source>
</evidence>
<dbReference type="OrthoDB" id="3204347at2759"/>
<organism evidence="2 3">
    <name type="scientific">Piloderma croceum (strain F 1598)</name>
    <dbReference type="NCBI Taxonomy" id="765440"/>
    <lineage>
        <taxon>Eukaryota</taxon>
        <taxon>Fungi</taxon>
        <taxon>Dikarya</taxon>
        <taxon>Basidiomycota</taxon>
        <taxon>Agaricomycotina</taxon>
        <taxon>Agaricomycetes</taxon>
        <taxon>Agaricomycetidae</taxon>
        <taxon>Atheliales</taxon>
        <taxon>Atheliaceae</taxon>
        <taxon>Piloderma</taxon>
    </lineage>
</organism>
<proteinExistence type="predicted"/>